<evidence type="ECO:0000313" key="2">
    <source>
        <dbReference type="EMBL" id="UOE42335.1"/>
    </source>
</evidence>
<protein>
    <submittedName>
        <fullName evidence="2">Uncharacterized protein</fullName>
    </submittedName>
</protein>
<evidence type="ECO:0000256" key="1">
    <source>
        <dbReference type="SAM" id="SignalP"/>
    </source>
</evidence>
<accession>A0ABY4BT11</accession>
<proteinExistence type="predicted"/>
<organism evidence="2 3">
    <name type="scientific">Chryseobacterium suipulveris</name>
    <dbReference type="NCBI Taxonomy" id="2929800"/>
    <lineage>
        <taxon>Bacteria</taxon>
        <taxon>Pseudomonadati</taxon>
        <taxon>Bacteroidota</taxon>
        <taxon>Flavobacteriia</taxon>
        <taxon>Flavobacteriales</taxon>
        <taxon>Weeksellaceae</taxon>
        <taxon>Chryseobacterium group</taxon>
        <taxon>Chryseobacterium</taxon>
    </lineage>
</organism>
<name>A0ABY4BT11_9FLAO</name>
<dbReference type="Proteomes" id="UP000831460">
    <property type="component" value="Chromosome"/>
</dbReference>
<evidence type="ECO:0000313" key="3">
    <source>
        <dbReference type="Proteomes" id="UP000831460"/>
    </source>
</evidence>
<feature type="signal peptide" evidence="1">
    <location>
        <begin position="1"/>
        <end position="19"/>
    </location>
</feature>
<gene>
    <name evidence="2" type="ORF">MTP09_06785</name>
</gene>
<sequence>MKIKLLLTFFLLMGLNCFSQSKVDANKDNLKFYFPIAAFNNSELYKASLPKLIDAMAPYSIDEKNGKYGNDATEVLLLQKIMTEW</sequence>
<keyword evidence="3" id="KW-1185">Reference proteome</keyword>
<reference evidence="2 3" key="1">
    <citation type="submission" date="2022-03" db="EMBL/GenBank/DDBJ databases">
        <title>Chryseobacterium sp. isolated from particulate matters in swine house.</title>
        <authorList>
            <person name="Won M."/>
            <person name="Kim S.-J."/>
            <person name="Kwon S.-W."/>
        </authorList>
    </citation>
    <scope>NUCLEOTIDE SEQUENCE [LARGE SCALE GENOMIC DNA]</scope>
    <source>
        <strain evidence="2 3">SC2-2</strain>
    </source>
</reference>
<feature type="chain" id="PRO_5047154197" evidence="1">
    <location>
        <begin position="20"/>
        <end position="85"/>
    </location>
</feature>
<keyword evidence="1" id="KW-0732">Signal</keyword>
<dbReference type="EMBL" id="CP094532">
    <property type="protein sequence ID" value="UOE42335.1"/>
    <property type="molecule type" value="Genomic_DNA"/>
</dbReference>
<dbReference type="RefSeq" id="WP_243551399.1">
    <property type="nucleotide sequence ID" value="NZ_CP094532.1"/>
</dbReference>